<dbReference type="Gene3D" id="1.10.3720.10">
    <property type="entry name" value="MetI-like"/>
    <property type="match status" value="1"/>
</dbReference>
<feature type="transmembrane region" description="Helical" evidence="7">
    <location>
        <begin position="64"/>
        <end position="88"/>
    </location>
</feature>
<dbReference type="GO" id="GO:0048473">
    <property type="term" value="P:D-methionine transmembrane transport"/>
    <property type="evidence" value="ECO:0007669"/>
    <property type="project" value="TreeGrafter"/>
</dbReference>
<dbReference type="InterPro" id="IPR035906">
    <property type="entry name" value="MetI-like_sf"/>
</dbReference>
<feature type="transmembrane region" description="Helical" evidence="7">
    <location>
        <begin position="138"/>
        <end position="159"/>
    </location>
</feature>
<keyword evidence="10" id="KW-1185">Reference proteome</keyword>
<gene>
    <name evidence="9" type="ORF">H8790_13210</name>
</gene>
<keyword evidence="6 7" id="KW-0472">Membrane</keyword>
<dbReference type="Pfam" id="PF00528">
    <property type="entry name" value="BPD_transp_1"/>
    <property type="match status" value="1"/>
</dbReference>
<accession>A0A7G9B496</accession>
<keyword evidence="5 7" id="KW-1133">Transmembrane helix</keyword>
<evidence type="ECO:0000256" key="2">
    <source>
        <dbReference type="ARBA" id="ARBA00022448"/>
    </source>
</evidence>
<feature type="transmembrane region" description="Helical" evidence="7">
    <location>
        <begin position="171"/>
        <end position="194"/>
    </location>
</feature>
<dbReference type="Proteomes" id="UP000515960">
    <property type="component" value="Chromosome"/>
</dbReference>
<evidence type="ECO:0000256" key="6">
    <source>
        <dbReference type="ARBA" id="ARBA00023136"/>
    </source>
</evidence>
<comment type="similarity">
    <text evidence="7">Belongs to the binding-protein-dependent transport system permease family.</text>
</comment>
<dbReference type="PANTHER" id="PTHR30450">
    <property type="entry name" value="ABC TRANSPORTER PERMEASE"/>
    <property type="match status" value="1"/>
</dbReference>
<dbReference type="AlphaFoldDB" id="A0A7G9B496"/>
<evidence type="ECO:0000259" key="8">
    <source>
        <dbReference type="PROSITE" id="PS50928"/>
    </source>
</evidence>
<feature type="domain" description="ABC transmembrane type-1" evidence="8">
    <location>
        <begin position="26"/>
        <end position="217"/>
    </location>
</feature>
<evidence type="ECO:0000256" key="7">
    <source>
        <dbReference type="RuleBase" id="RU363032"/>
    </source>
</evidence>
<dbReference type="PROSITE" id="PS50928">
    <property type="entry name" value="ABC_TM1"/>
    <property type="match status" value="1"/>
</dbReference>
<dbReference type="RefSeq" id="WP_187332978.1">
    <property type="nucleotide sequence ID" value="NZ_CP060490.1"/>
</dbReference>
<sequence>MLSTLAAEFAKSRLIKYLPTVILPAIGSTLTMVAVSAVFSIAIGMVLGSVLYVTDRDGLLPNRYIYGILSRVTDVIRSFPTFILIVAVSPLTRAVIGTTIGTKAAIFAITLGCFPFAARMTESALQTVDRKLVKAMQSFGASIFQIIWKVLFVEALPVLVSNYTIMLINMINMSAMAGAVGAGGLGAIALTYGYQQFDYVIMYVVVVILIVIVSLLQSLSKLLYQRLK</sequence>
<dbReference type="PANTHER" id="PTHR30450:SF14">
    <property type="entry name" value="TRANSPORTER, PERMEASE PROTEIN, PUTATIVE-RELATED"/>
    <property type="match status" value="1"/>
</dbReference>
<comment type="subcellular location">
    <subcellularLocation>
        <location evidence="1 7">Cell membrane</location>
        <topology evidence="1 7">Multi-pass membrane protein</topology>
    </subcellularLocation>
</comment>
<feature type="transmembrane region" description="Helical" evidence="7">
    <location>
        <begin position="100"/>
        <end position="118"/>
    </location>
</feature>
<dbReference type="EMBL" id="CP060490">
    <property type="protein sequence ID" value="QNL44377.1"/>
    <property type="molecule type" value="Genomic_DNA"/>
</dbReference>
<keyword evidence="4 7" id="KW-0812">Transmembrane</keyword>
<evidence type="ECO:0000256" key="4">
    <source>
        <dbReference type="ARBA" id="ARBA00022692"/>
    </source>
</evidence>
<feature type="transmembrane region" description="Helical" evidence="7">
    <location>
        <begin position="200"/>
        <end position="224"/>
    </location>
</feature>
<feature type="transmembrane region" description="Helical" evidence="7">
    <location>
        <begin position="21"/>
        <end position="52"/>
    </location>
</feature>
<evidence type="ECO:0000256" key="1">
    <source>
        <dbReference type="ARBA" id="ARBA00004651"/>
    </source>
</evidence>
<organism evidence="9 10">
    <name type="scientific">Oscillibacter hominis</name>
    <dbReference type="NCBI Taxonomy" id="2763056"/>
    <lineage>
        <taxon>Bacteria</taxon>
        <taxon>Bacillati</taxon>
        <taxon>Bacillota</taxon>
        <taxon>Clostridia</taxon>
        <taxon>Eubacteriales</taxon>
        <taxon>Oscillospiraceae</taxon>
        <taxon>Oscillibacter</taxon>
    </lineage>
</organism>
<dbReference type="KEGG" id="ohi:H8790_13210"/>
<dbReference type="CDD" id="cd06261">
    <property type="entry name" value="TM_PBP2"/>
    <property type="match status" value="1"/>
</dbReference>
<keyword evidence="3" id="KW-1003">Cell membrane</keyword>
<dbReference type="SUPFAM" id="SSF161098">
    <property type="entry name" value="MetI-like"/>
    <property type="match status" value="1"/>
</dbReference>
<reference evidence="9 10" key="1">
    <citation type="submission" date="2020-08" db="EMBL/GenBank/DDBJ databases">
        <authorList>
            <person name="Liu C."/>
            <person name="Sun Q."/>
        </authorList>
    </citation>
    <scope>NUCLEOTIDE SEQUENCE [LARGE SCALE GENOMIC DNA]</scope>
    <source>
        <strain evidence="9 10">NSJ-62</strain>
    </source>
</reference>
<proteinExistence type="inferred from homology"/>
<name>A0A7G9B496_9FIRM</name>
<evidence type="ECO:0000313" key="9">
    <source>
        <dbReference type="EMBL" id="QNL44377.1"/>
    </source>
</evidence>
<dbReference type="InterPro" id="IPR051322">
    <property type="entry name" value="AA_ABC_Transporter_Permease"/>
</dbReference>
<evidence type="ECO:0000256" key="5">
    <source>
        <dbReference type="ARBA" id="ARBA00022989"/>
    </source>
</evidence>
<dbReference type="GO" id="GO:0005886">
    <property type="term" value="C:plasma membrane"/>
    <property type="evidence" value="ECO:0007669"/>
    <property type="project" value="UniProtKB-SubCell"/>
</dbReference>
<evidence type="ECO:0000313" key="10">
    <source>
        <dbReference type="Proteomes" id="UP000515960"/>
    </source>
</evidence>
<evidence type="ECO:0000256" key="3">
    <source>
        <dbReference type="ARBA" id="ARBA00022475"/>
    </source>
</evidence>
<dbReference type="InterPro" id="IPR000515">
    <property type="entry name" value="MetI-like"/>
</dbReference>
<keyword evidence="2 7" id="KW-0813">Transport</keyword>
<protein>
    <submittedName>
        <fullName evidence="9">ABC transporter permease subunit</fullName>
    </submittedName>
</protein>